<proteinExistence type="predicted"/>
<protein>
    <submittedName>
        <fullName evidence="3">Uncharacterized protein</fullName>
    </submittedName>
</protein>
<dbReference type="InterPro" id="IPR027417">
    <property type="entry name" value="P-loop_NTPase"/>
</dbReference>
<feature type="coiled-coil region" evidence="1">
    <location>
        <begin position="71"/>
        <end position="129"/>
    </location>
</feature>
<evidence type="ECO:0000256" key="1">
    <source>
        <dbReference type="SAM" id="Coils"/>
    </source>
</evidence>
<dbReference type="AlphaFoldDB" id="A0AAV7TMB2"/>
<feature type="region of interest" description="Disordered" evidence="2">
    <location>
        <begin position="1"/>
        <end position="53"/>
    </location>
</feature>
<evidence type="ECO:0000313" key="3">
    <source>
        <dbReference type="EMBL" id="KAJ1176903.1"/>
    </source>
</evidence>
<dbReference type="EMBL" id="JANPWB010000006">
    <property type="protein sequence ID" value="KAJ1176903.1"/>
    <property type="molecule type" value="Genomic_DNA"/>
</dbReference>
<keyword evidence="4" id="KW-1185">Reference proteome</keyword>
<feature type="compositionally biased region" description="Polar residues" evidence="2">
    <location>
        <begin position="24"/>
        <end position="35"/>
    </location>
</feature>
<evidence type="ECO:0000313" key="4">
    <source>
        <dbReference type="Proteomes" id="UP001066276"/>
    </source>
</evidence>
<dbReference type="Proteomes" id="UP001066276">
    <property type="component" value="Chromosome 3_2"/>
</dbReference>
<organism evidence="3 4">
    <name type="scientific">Pleurodeles waltl</name>
    <name type="common">Iberian ribbed newt</name>
    <dbReference type="NCBI Taxonomy" id="8319"/>
    <lineage>
        <taxon>Eukaryota</taxon>
        <taxon>Metazoa</taxon>
        <taxon>Chordata</taxon>
        <taxon>Craniata</taxon>
        <taxon>Vertebrata</taxon>
        <taxon>Euteleostomi</taxon>
        <taxon>Amphibia</taxon>
        <taxon>Batrachia</taxon>
        <taxon>Caudata</taxon>
        <taxon>Salamandroidea</taxon>
        <taxon>Salamandridae</taxon>
        <taxon>Pleurodelinae</taxon>
        <taxon>Pleurodeles</taxon>
    </lineage>
</organism>
<comment type="caution">
    <text evidence="3">The sequence shown here is derived from an EMBL/GenBank/DDBJ whole genome shotgun (WGS) entry which is preliminary data.</text>
</comment>
<gene>
    <name evidence="3" type="ORF">NDU88_002170</name>
</gene>
<name>A0AAV7TMB2_PLEWA</name>
<evidence type="ECO:0000256" key="2">
    <source>
        <dbReference type="SAM" id="MobiDB-lite"/>
    </source>
</evidence>
<feature type="compositionally biased region" description="Low complexity" evidence="2">
    <location>
        <begin position="8"/>
        <end position="19"/>
    </location>
</feature>
<dbReference type="Gene3D" id="3.40.50.300">
    <property type="entry name" value="P-loop containing nucleotide triphosphate hydrolases"/>
    <property type="match status" value="1"/>
</dbReference>
<reference evidence="3" key="1">
    <citation type="journal article" date="2022" name="bioRxiv">
        <title>Sequencing and chromosome-scale assembly of the giantPleurodeles waltlgenome.</title>
        <authorList>
            <person name="Brown T."/>
            <person name="Elewa A."/>
            <person name="Iarovenko S."/>
            <person name="Subramanian E."/>
            <person name="Araus A.J."/>
            <person name="Petzold A."/>
            <person name="Susuki M."/>
            <person name="Suzuki K.-i.T."/>
            <person name="Hayashi T."/>
            <person name="Toyoda A."/>
            <person name="Oliveira C."/>
            <person name="Osipova E."/>
            <person name="Leigh N.D."/>
            <person name="Simon A."/>
            <person name="Yun M.H."/>
        </authorList>
    </citation>
    <scope>NUCLEOTIDE SEQUENCE</scope>
    <source>
        <strain evidence="3">20211129_DDA</strain>
        <tissue evidence="3">Liver</tissue>
    </source>
</reference>
<accession>A0AAV7TMB2</accession>
<sequence length="149" mass="17050">MASQCLIQRRAPSRTSPARPRQRNWTPHQGRTSASAGADCGESPDEDSTQKTKSFLEQLFGVSEEDFATLKQEIATDVKDLKREVTELEQQIDTVERTHDEMDQYRWEIQALQDSNQDLQYHLEDLENRLRRSSIYIRGGTNAGANPEP</sequence>
<keyword evidence="1" id="KW-0175">Coiled coil</keyword>